<feature type="domain" description="ABC transporter" evidence="5">
    <location>
        <begin position="4"/>
        <end position="230"/>
    </location>
</feature>
<dbReference type="PROSITE" id="PS00211">
    <property type="entry name" value="ABC_TRANSPORTER_1"/>
    <property type="match status" value="1"/>
</dbReference>
<proteinExistence type="inferred from homology"/>
<dbReference type="GO" id="GO:0005524">
    <property type="term" value="F:ATP binding"/>
    <property type="evidence" value="ECO:0007669"/>
    <property type="project" value="UniProtKB-KW"/>
</dbReference>
<keyword evidence="4 6" id="KW-0067">ATP-binding</keyword>
<dbReference type="InterPro" id="IPR003593">
    <property type="entry name" value="AAA+_ATPase"/>
</dbReference>
<evidence type="ECO:0000259" key="5">
    <source>
        <dbReference type="PROSITE" id="PS50893"/>
    </source>
</evidence>
<sequence length="312" mass="33029">MSAIELENVSKWFADTVALSDVSVHVDAGVTGLLGHNGAGKSTALQLLAGATRPSQGTVRVLGRDPHQDPAVNAGLGVVADGEATWAHATARTQVEFLARQRRVRDHRAATAAVLERVGLTHAADRRVGGFSKGMRQRVKLAQALVHDPQVLLLDEPLNGLDPAQRRADLDLLAALGAEGRTVLVSSHVLSEVERMAARVLVVVNGRLVAEGEPAGIRELLVDRPRTVRLEGERVLDLAGRLLAEGLVESVRREGAGRPGVLVEAPRAVALAEAVPRLAREAGATLRRVEGVGEDLESVFAHLVRAARGAGR</sequence>
<dbReference type="InterPro" id="IPR017871">
    <property type="entry name" value="ABC_transporter-like_CS"/>
</dbReference>
<keyword evidence="2" id="KW-0813">Transport</keyword>
<evidence type="ECO:0000313" key="7">
    <source>
        <dbReference type="Proteomes" id="UP000521922"/>
    </source>
</evidence>
<evidence type="ECO:0000256" key="4">
    <source>
        <dbReference type="ARBA" id="ARBA00022840"/>
    </source>
</evidence>
<dbReference type="RefSeq" id="WP_179750503.1">
    <property type="nucleotide sequence ID" value="NZ_BAAAGN010000005.1"/>
</dbReference>
<dbReference type="PROSITE" id="PS50893">
    <property type="entry name" value="ABC_TRANSPORTER_2"/>
    <property type="match status" value="1"/>
</dbReference>
<dbReference type="EMBL" id="JACCBB010000001">
    <property type="protein sequence ID" value="NYD21888.1"/>
    <property type="molecule type" value="Genomic_DNA"/>
</dbReference>
<evidence type="ECO:0000256" key="2">
    <source>
        <dbReference type="ARBA" id="ARBA00022448"/>
    </source>
</evidence>
<dbReference type="PANTHER" id="PTHR43335">
    <property type="entry name" value="ABC TRANSPORTER, ATP-BINDING PROTEIN"/>
    <property type="match status" value="1"/>
</dbReference>
<dbReference type="InterPro" id="IPR027417">
    <property type="entry name" value="P-loop_NTPase"/>
</dbReference>
<dbReference type="SUPFAM" id="SSF52540">
    <property type="entry name" value="P-loop containing nucleoside triphosphate hydrolases"/>
    <property type="match status" value="1"/>
</dbReference>
<name>A0A7Y9ATV5_9ACTN</name>
<reference evidence="6 7" key="1">
    <citation type="submission" date="2020-07" db="EMBL/GenBank/DDBJ databases">
        <title>Sequencing the genomes of 1000 actinobacteria strains.</title>
        <authorList>
            <person name="Klenk H.-P."/>
        </authorList>
    </citation>
    <scope>NUCLEOTIDE SEQUENCE [LARGE SCALE GENOMIC DNA]</scope>
    <source>
        <strain evidence="6 7">DSM 7487</strain>
    </source>
</reference>
<evidence type="ECO:0000256" key="1">
    <source>
        <dbReference type="ARBA" id="ARBA00005417"/>
    </source>
</evidence>
<dbReference type="PANTHER" id="PTHR43335:SF11">
    <property type="entry name" value="ABC TRANSPORTER RELATED"/>
    <property type="match status" value="1"/>
</dbReference>
<comment type="caution">
    <text evidence="6">The sequence shown here is derived from an EMBL/GenBank/DDBJ whole genome shotgun (WGS) entry which is preliminary data.</text>
</comment>
<evidence type="ECO:0000256" key="3">
    <source>
        <dbReference type="ARBA" id="ARBA00022741"/>
    </source>
</evidence>
<organism evidence="6 7">
    <name type="scientific">Kineococcus aurantiacus</name>
    <dbReference type="NCBI Taxonomy" id="37633"/>
    <lineage>
        <taxon>Bacteria</taxon>
        <taxon>Bacillati</taxon>
        <taxon>Actinomycetota</taxon>
        <taxon>Actinomycetes</taxon>
        <taxon>Kineosporiales</taxon>
        <taxon>Kineosporiaceae</taxon>
        <taxon>Kineococcus</taxon>
    </lineage>
</organism>
<dbReference type="AlphaFoldDB" id="A0A7Y9ATV5"/>
<dbReference type="Proteomes" id="UP000521922">
    <property type="component" value="Unassembled WGS sequence"/>
</dbReference>
<dbReference type="InterPro" id="IPR003439">
    <property type="entry name" value="ABC_transporter-like_ATP-bd"/>
</dbReference>
<protein>
    <submittedName>
        <fullName evidence="6">ABC-2 type transport system ATP-binding protein</fullName>
    </submittedName>
</protein>
<keyword evidence="3" id="KW-0547">Nucleotide-binding</keyword>
<keyword evidence="7" id="KW-1185">Reference proteome</keyword>
<comment type="similarity">
    <text evidence="1">Belongs to the ABC transporter superfamily.</text>
</comment>
<dbReference type="GO" id="GO:0016887">
    <property type="term" value="F:ATP hydrolysis activity"/>
    <property type="evidence" value="ECO:0007669"/>
    <property type="project" value="InterPro"/>
</dbReference>
<accession>A0A7Y9ATV5</accession>
<dbReference type="Gene3D" id="3.40.50.300">
    <property type="entry name" value="P-loop containing nucleotide triphosphate hydrolases"/>
    <property type="match status" value="1"/>
</dbReference>
<evidence type="ECO:0000313" key="6">
    <source>
        <dbReference type="EMBL" id="NYD21888.1"/>
    </source>
</evidence>
<dbReference type="SMART" id="SM00382">
    <property type="entry name" value="AAA"/>
    <property type="match status" value="1"/>
</dbReference>
<dbReference type="Pfam" id="PF00005">
    <property type="entry name" value="ABC_tran"/>
    <property type="match status" value="1"/>
</dbReference>
<gene>
    <name evidence="6" type="ORF">BJ968_001428</name>
</gene>